<dbReference type="InterPro" id="IPR050524">
    <property type="entry name" value="APC_YAT"/>
</dbReference>
<accession>A0A9P8QCU0</accession>
<dbReference type="AlphaFoldDB" id="A0A9P8QCU0"/>
<organism evidence="7 8">
    <name type="scientific">Wickerhamomyces pijperi</name>
    <name type="common">Yeast</name>
    <name type="synonym">Pichia pijperi</name>
    <dbReference type="NCBI Taxonomy" id="599730"/>
    <lineage>
        <taxon>Eukaryota</taxon>
        <taxon>Fungi</taxon>
        <taxon>Dikarya</taxon>
        <taxon>Ascomycota</taxon>
        <taxon>Saccharomycotina</taxon>
        <taxon>Saccharomycetes</taxon>
        <taxon>Phaffomycetales</taxon>
        <taxon>Wickerhamomycetaceae</taxon>
        <taxon>Wickerhamomyces</taxon>
    </lineage>
</organism>
<dbReference type="GO" id="GO:0016020">
    <property type="term" value="C:membrane"/>
    <property type="evidence" value="ECO:0007669"/>
    <property type="project" value="UniProtKB-SubCell"/>
</dbReference>
<feature type="transmembrane region" description="Helical" evidence="5">
    <location>
        <begin position="47"/>
        <end position="66"/>
    </location>
</feature>
<dbReference type="InterPro" id="IPR004841">
    <property type="entry name" value="AA-permease/SLC12A_dom"/>
</dbReference>
<keyword evidence="4 5" id="KW-0472">Membrane</keyword>
<evidence type="ECO:0000256" key="5">
    <source>
        <dbReference type="SAM" id="Phobius"/>
    </source>
</evidence>
<dbReference type="PANTHER" id="PTHR43341:SF18">
    <property type="entry name" value="AMINO ACID PERMEASE_ SLC12A DOMAIN-CONTAINING PROTEIN"/>
    <property type="match status" value="1"/>
</dbReference>
<evidence type="ECO:0000313" key="8">
    <source>
        <dbReference type="Proteomes" id="UP000774326"/>
    </source>
</evidence>
<comment type="subcellular location">
    <subcellularLocation>
        <location evidence="1">Membrane</location>
        <topology evidence="1">Multi-pass membrane protein</topology>
    </subcellularLocation>
</comment>
<dbReference type="Proteomes" id="UP000774326">
    <property type="component" value="Unassembled WGS sequence"/>
</dbReference>
<sequence length="78" mass="8868">MPSEISAAAVIVSYWTDISQAVWISIIIVLIIASNAFSIRVYGEIEFVSAIIKMSLIVNVHYCFLFDFDYFLQKPQDC</sequence>
<evidence type="ECO:0000313" key="7">
    <source>
        <dbReference type="EMBL" id="KAH3687175.1"/>
    </source>
</evidence>
<dbReference type="GO" id="GO:0015171">
    <property type="term" value="F:amino acid transmembrane transporter activity"/>
    <property type="evidence" value="ECO:0007669"/>
    <property type="project" value="TreeGrafter"/>
</dbReference>
<feature type="domain" description="Amino acid permease/ SLC12A" evidence="6">
    <location>
        <begin position="2"/>
        <end position="60"/>
    </location>
</feature>
<dbReference type="OrthoDB" id="3900342at2759"/>
<evidence type="ECO:0000256" key="3">
    <source>
        <dbReference type="ARBA" id="ARBA00022989"/>
    </source>
</evidence>
<feature type="transmembrane region" description="Helical" evidence="5">
    <location>
        <begin position="21"/>
        <end position="41"/>
    </location>
</feature>
<keyword evidence="2 5" id="KW-0812">Transmembrane</keyword>
<proteinExistence type="predicted"/>
<dbReference type="EMBL" id="JAEUBG010000947">
    <property type="protein sequence ID" value="KAH3687175.1"/>
    <property type="molecule type" value="Genomic_DNA"/>
</dbReference>
<gene>
    <name evidence="7" type="ORF">WICPIJ_001834</name>
</gene>
<protein>
    <recommendedName>
        <fullName evidence="6">Amino acid permease/ SLC12A domain-containing protein</fullName>
    </recommendedName>
</protein>
<evidence type="ECO:0000256" key="4">
    <source>
        <dbReference type="ARBA" id="ARBA00023136"/>
    </source>
</evidence>
<keyword evidence="8" id="KW-1185">Reference proteome</keyword>
<comment type="caution">
    <text evidence="7">The sequence shown here is derived from an EMBL/GenBank/DDBJ whole genome shotgun (WGS) entry which is preliminary data.</text>
</comment>
<evidence type="ECO:0000259" key="6">
    <source>
        <dbReference type="Pfam" id="PF00324"/>
    </source>
</evidence>
<evidence type="ECO:0000256" key="1">
    <source>
        <dbReference type="ARBA" id="ARBA00004141"/>
    </source>
</evidence>
<dbReference type="PANTHER" id="PTHR43341">
    <property type="entry name" value="AMINO ACID PERMEASE"/>
    <property type="match status" value="1"/>
</dbReference>
<keyword evidence="3 5" id="KW-1133">Transmembrane helix</keyword>
<dbReference type="Pfam" id="PF00324">
    <property type="entry name" value="AA_permease"/>
    <property type="match status" value="1"/>
</dbReference>
<reference evidence="7" key="2">
    <citation type="submission" date="2021-01" db="EMBL/GenBank/DDBJ databases">
        <authorList>
            <person name="Schikora-Tamarit M.A."/>
        </authorList>
    </citation>
    <scope>NUCLEOTIDE SEQUENCE</scope>
    <source>
        <strain evidence="7">CBS2887</strain>
    </source>
</reference>
<name>A0A9P8QCU0_WICPI</name>
<dbReference type="Gene3D" id="1.20.1740.10">
    <property type="entry name" value="Amino acid/polyamine transporter I"/>
    <property type="match status" value="1"/>
</dbReference>
<evidence type="ECO:0000256" key="2">
    <source>
        <dbReference type="ARBA" id="ARBA00022692"/>
    </source>
</evidence>
<reference evidence="7" key="1">
    <citation type="journal article" date="2021" name="Open Biol.">
        <title>Shared evolutionary footprints suggest mitochondrial oxidative damage underlies multiple complex I losses in fungi.</title>
        <authorList>
            <person name="Schikora-Tamarit M.A."/>
            <person name="Marcet-Houben M."/>
            <person name="Nosek J."/>
            <person name="Gabaldon T."/>
        </authorList>
    </citation>
    <scope>NUCLEOTIDE SEQUENCE</scope>
    <source>
        <strain evidence="7">CBS2887</strain>
    </source>
</reference>